<name>A0A918WX96_9ACTN</name>
<dbReference type="AlphaFoldDB" id="A0A918WX96"/>
<organism evidence="2 3">
    <name type="scientific">Streptomyces finlayi</name>
    <dbReference type="NCBI Taxonomy" id="67296"/>
    <lineage>
        <taxon>Bacteria</taxon>
        <taxon>Bacillati</taxon>
        <taxon>Actinomycetota</taxon>
        <taxon>Actinomycetes</taxon>
        <taxon>Kitasatosporales</taxon>
        <taxon>Streptomycetaceae</taxon>
        <taxon>Streptomyces</taxon>
    </lineage>
</organism>
<keyword evidence="1" id="KW-0812">Transmembrane</keyword>
<dbReference type="EMBL" id="BMVC01000005">
    <property type="protein sequence ID" value="GHC93061.1"/>
    <property type="molecule type" value="Genomic_DNA"/>
</dbReference>
<gene>
    <name evidence="2" type="ORF">GCM10010334_29680</name>
</gene>
<evidence type="ECO:0000313" key="2">
    <source>
        <dbReference type="EMBL" id="GHC93061.1"/>
    </source>
</evidence>
<proteinExistence type="predicted"/>
<dbReference type="RefSeq" id="WP_189821619.1">
    <property type="nucleotide sequence ID" value="NZ_BMVC01000005.1"/>
</dbReference>
<evidence type="ECO:0000313" key="3">
    <source>
        <dbReference type="Proteomes" id="UP000638353"/>
    </source>
</evidence>
<evidence type="ECO:0000256" key="1">
    <source>
        <dbReference type="SAM" id="Phobius"/>
    </source>
</evidence>
<feature type="transmembrane region" description="Helical" evidence="1">
    <location>
        <begin position="7"/>
        <end position="24"/>
    </location>
</feature>
<keyword evidence="1" id="KW-0472">Membrane</keyword>
<comment type="caution">
    <text evidence="2">The sequence shown here is derived from an EMBL/GenBank/DDBJ whole genome shotgun (WGS) entry which is preliminary data.</text>
</comment>
<feature type="transmembrane region" description="Helical" evidence="1">
    <location>
        <begin position="61"/>
        <end position="80"/>
    </location>
</feature>
<dbReference type="Proteomes" id="UP000638353">
    <property type="component" value="Unassembled WGS sequence"/>
</dbReference>
<reference evidence="2" key="1">
    <citation type="journal article" date="2014" name="Int. J. Syst. Evol. Microbiol.">
        <title>Complete genome sequence of Corynebacterium casei LMG S-19264T (=DSM 44701T), isolated from a smear-ripened cheese.</title>
        <authorList>
            <consortium name="US DOE Joint Genome Institute (JGI-PGF)"/>
            <person name="Walter F."/>
            <person name="Albersmeier A."/>
            <person name="Kalinowski J."/>
            <person name="Ruckert C."/>
        </authorList>
    </citation>
    <scope>NUCLEOTIDE SEQUENCE</scope>
    <source>
        <strain evidence="2">JCM 4637</strain>
    </source>
</reference>
<feature type="transmembrane region" description="Helical" evidence="1">
    <location>
        <begin position="30"/>
        <end position="49"/>
    </location>
</feature>
<reference evidence="2" key="2">
    <citation type="submission" date="2020-09" db="EMBL/GenBank/DDBJ databases">
        <authorList>
            <person name="Sun Q."/>
            <person name="Ohkuma M."/>
        </authorList>
    </citation>
    <scope>NUCLEOTIDE SEQUENCE</scope>
    <source>
        <strain evidence="2">JCM 4637</strain>
    </source>
</reference>
<sequence length="81" mass="8420">MTGQIRLLVPWLAVLGAGAGWGVVAGPRWLALPAVVCYAVTLFKARQHYGSYGFLNRRDKVVVIGALALAVAAATVTASAP</sequence>
<keyword evidence="1" id="KW-1133">Transmembrane helix</keyword>
<protein>
    <submittedName>
        <fullName evidence="2">Uncharacterized protein</fullName>
    </submittedName>
</protein>
<accession>A0A918WX96</accession>